<name>A0A0F8WNC2_9ZZZZ</name>
<sequence>MTDSVIPEASHDELWKVASVRETDYEPYGNMPRDSDDCSCGCMWFHVLEGRRGNDWGVCFNPKGPRRGLLTFEHMGCPQFRLIDE</sequence>
<comment type="caution">
    <text evidence="1">The sequence shown here is derived from an EMBL/GenBank/DDBJ whole genome shotgun (WGS) entry which is preliminary data.</text>
</comment>
<dbReference type="EMBL" id="LAZR01068356">
    <property type="protein sequence ID" value="KKK49790.1"/>
    <property type="molecule type" value="Genomic_DNA"/>
</dbReference>
<organism evidence="1">
    <name type="scientific">marine sediment metagenome</name>
    <dbReference type="NCBI Taxonomy" id="412755"/>
    <lineage>
        <taxon>unclassified sequences</taxon>
        <taxon>metagenomes</taxon>
        <taxon>ecological metagenomes</taxon>
    </lineage>
</organism>
<proteinExistence type="predicted"/>
<evidence type="ECO:0000313" key="1">
    <source>
        <dbReference type="EMBL" id="KKK49790.1"/>
    </source>
</evidence>
<accession>A0A0F8WNC2</accession>
<dbReference type="AlphaFoldDB" id="A0A0F8WNC2"/>
<gene>
    <name evidence="1" type="ORF">LCGC14_3131500</name>
</gene>
<protein>
    <submittedName>
        <fullName evidence="1">Uncharacterized protein</fullName>
    </submittedName>
</protein>
<reference evidence="1" key="1">
    <citation type="journal article" date="2015" name="Nature">
        <title>Complex archaea that bridge the gap between prokaryotes and eukaryotes.</title>
        <authorList>
            <person name="Spang A."/>
            <person name="Saw J.H."/>
            <person name="Jorgensen S.L."/>
            <person name="Zaremba-Niedzwiedzka K."/>
            <person name="Martijn J."/>
            <person name="Lind A.E."/>
            <person name="van Eijk R."/>
            <person name="Schleper C."/>
            <person name="Guy L."/>
            <person name="Ettema T.J."/>
        </authorList>
    </citation>
    <scope>NUCLEOTIDE SEQUENCE</scope>
</reference>